<feature type="domain" description="Copper amine oxidase-like N-terminal" evidence="2">
    <location>
        <begin position="43"/>
        <end position="153"/>
    </location>
</feature>
<evidence type="ECO:0000313" key="4">
    <source>
        <dbReference type="Proteomes" id="UP001519288"/>
    </source>
</evidence>
<keyword evidence="1" id="KW-0732">Signal</keyword>
<dbReference type="Gene3D" id="3.30.457.10">
    <property type="entry name" value="Copper amine oxidase-like, N-terminal domain"/>
    <property type="match status" value="1"/>
</dbReference>
<feature type="signal peptide" evidence="1">
    <location>
        <begin position="1"/>
        <end position="28"/>
    </location>
</feature>
<gene>
    <name evidence="3" type="ORF">J2Z69_001992</name>
</gene>
<keyword evidence="4" id="KW-1185">Reference proteome</keyword>
<comment type="caution">
    <text evidence="3">The sequence shown here is derived from an EMBL/GenBank/DDBJ whole genome shotgun (WGS) entry which is preliminary data.</text>
</comment>
<reference evidence="3 4" key="1">
    <citation type="submission" date="2021-03" db="EMBL/GenBank/DDBJ databases">
        <title>Genomic Encyclopedia of Type Strains, Phase IV (KMG-IV): sequencing the most valuable type-strain genomes for metagenomic binning, comparative biology and taxonomic classification.</title>
        <authorList>
            <person name="Goeker M."/>
        </authorList>
    </citation>
    <scope>NUCLEOTIDE SEQUENCE [LARGE SCALE GENOMIC DNA]</scope>
    <source>
        <strain evidence="3 4">DSM 26806</strain>
    </source>
</reference>
<protein>
    <recommendedName>
        <fullName evidence="2">Copper amine oxidase-like N-terminal domain-containing protein</fullName>
    </recommendedName>
</protein>
<name>A0ABS4JGV1_9BACL</name>
<dbReference type="InterPro" id="IPR036582">
    <property type="entry name" value="Mao_N_sf"/>
</dbReference>
<dbReference type="Pfam" id="PF07833">
    <property type="entry name" value="Cu_amine_oxidN1"/>
    <property type="match status" value="1"/>
</dbReference>
<feature type="chain" id="PRO_5045638785" description="Copper amine oxidase-like N-terminal domain-containing protein" evidence="1">
    <location>
        <begin position="29"/>
        <end position="158"/>
    </location>
</feature>
<dbReference type="InterPro" id="IPR012854">
    <property type="entry name" value="Cu_amine_oxidase-like_N"/>
</dbReference>
<dbReference type="RefSeq" id="WP_209861558.1">
    <property type="nucleotide sequence ID" value="NZ_JAGGLD010000003.1"/>
</dbReference>
<sequence length="158" mass="17031">MLRASTKMLTLIVISSALFMTFVISSSAPSVSASSSAYPGIEFNGMKQHLQPSAMLMQGTTLMPMRAMFNLLGTQVLYNEETQTATATRGRTSIEITIGSSSALISDGTNNKTIHLSTPATMHKGTFMVPLRCVLESLGAKVDWNRATSTISIYSSRK</sequence>
<accession>A0ABS4JGV1</accession>
<evidence type="ECO:0000259" key="2">
    <source>
        <dbReference type="Pfam" id="PF07833"/>
    </source>
</evidence>
<evidence type="ECO:0000313" key="3">
    <source>
        <dbReference type="EMBL" id="MBP2000949.1"/>
    </source>
</evidence>
<evidence type="ECO:0000256" key="1">
    <source>
        <dbReference type="SAM" id="SignalP"/>
    </source>
</evidence>
<proteinExistence type="predicted"/>
<organism evidence="3 4">
    <name type="scientific">Paenibacillus shirakamiensis</name>
    <dbReference type="NCBI Taxonomy" id="1265935"/>
    <lineage>
        <taxon>Bacteria</taxon>
        <taxon>Bacillati</taxon>
        <taxon>Bacillota</taxon>
        <taxon>Bacilli</taxon>
        <taxon>Bacillales</taxon>
        <taxon>Paenibacillaceae</taxon>
        <taxon>Paenibacillus</taxon>
    </lineage>
</organism>
<dbReference type="SUPFAM" id="SSF55383">
    <property type="entry name" value="Copper amine oxidase, domain N"/>
    <property type="match status" value="1"/>
</dbReference>
<dbReference type="Proteomes" id="UP001519288">
    <property type="component" value="Unassembled WGS sequence"/>
</dbReference>
<dbReference type="EMBL" id="JAGGLD010000003">
    <property type="protein sequence ID" value="MBP2000949.1"/>
    <property type="molecule type" value="Genomic_DNA"/>
</dbReference>